<feature type="transmembrane region" description="Helical" evidence="1">
    <location>
        <begin position="88"/>
        <end position="106"/>
    </location>
</feature>
<evidence type="ECO:0000256" key="1">
    <source>
        <dbReference type="SAM" id="Phobius"/>
    </source>
</evidence>
<dbReference type="Proteomes" id="UP000297280">
    <property type="component" value="Unassembled WGS sequence"/>
</dbReference>
<keyword evidence="1" id="KW-0812">Transmembrane</keyword>
<reference evidence="2 3" key="1">
    <citation type="submission" date="2017-12" db="EMBL/GenBank/DDBJ databases">
        <title>Comparative genomics of Botrytis spp.</title>
        <authorList>
            <person name="Valero-Jimenez C.A."/>
            <person name="Tapia P."/>
            <person name="Veloso J."/>
            <person name="Silva-Moreno E."/>
            <person name="Staats M."/>
            <person name="Valdes J.H."/>
            <person name="Van Kan J.A.L."/>
        </authorList>
    </citation>
    <scope>NUCLEOTIDE SEQUENCE [LARGE SCALE GENOMIC DNA]</scope>
    <source>
        <strain evidence="2 3">MUCL3349</strain>
    </source>
</reference>
<feature type="transmembrane region" description="Helical" evidence="1">
    <location>
        <begin position="38"/>
        <end position="57"/>
    </location>
</feature>
<keyword evidence="1" id="KW-0472">Membrane</keyword>
<name>A0A4Z1K637_9HELO</name>
<evidence type="ECO:0000313" key="2">
    <source>
        <dbReference type="EMBL" id="TGO80974.1"/>
    </source>
</evidence>
<organism evidence="2 3">
    <name type="scientific">Botrytis porri</name>
    <dbReference type="NCBI Taxonomy" id="87229"/>
    <lineage>
        <taxon>Eukaryota</taxon>
        <taxon>Fungi</taxon>
        <taxon>Dikarya</taxon>
        <taxon>Ascomycota</taxon>
        <taxon>Pezizomycotina</taxon>
        <taxon>Leotiomycetes</taxon>
        <taxon>Helotiales</taxon>
        <taxon>Sclerotiniaceae</taxon>
        <taxon>Botrytis</taxon>
    </lineage>
</organism>
<proteinExistence type="predicted"/>
<sequence>MTDLTLEVAMASAADFFNMTTAFLNLLNNADEVNVYNFYHFIKVIMILIIIGLYIKFRNLNDNLTEYSILLFIGFLYVERNFEGPQKYMLIFVLMVFLALLVYMRSTELQNRQSKKFVIEPKPN</sequence>
<evidence type="ECO:0000313" key="3">
    <source>
        <dbReference type="Proteomes" id="UP000297280"/>
    </source>
</evidence>
<comment type="caution">
    <text evidence="2">The sequence shown here is derived from an EMBL/GenBank/DDBJ whole genome shotgun (WGS) entry which is preliminary data.</text>
</comment>
<protein>
    <submittedName>
        <fullName evidence="2">Uncharacterized protein</fullName>
    </submittedName>
</protein>
<keyword evidence="1" id="KW-1133">Transmembrane helix</keyword>
<dbReference type="AlphaFoldDB" id="A0A4Z1K637"/>
<keyword evidence="3" id="KW-1185">Reference proteome</keyword>
<dbReference type="EMBL" id="PQXO01001456">
    <property type="protein sequence ID" value="TGO80974.1"/>
    <property type="molecule type" value="Genomic_DNA"/>
</dbReference>
<gene>
    <name evidence="2" type="ORF">BPOR_1465g00010</name>
</gene>
<accession>A0A4Z1K637</accession>